<evidence type="ECO:0000313" key="1">
    <source>
        <dbReference type="EMBL" id="CAB4134857.1"/>
    </source>
</evidence>
<sequence length="70" mass="8374">MIIETRIATYAFAAMDEDEESELKDVCRRFARDMTFNFEYEYYSVWFEEHAWLNANLALPGIDSILKRVQ</sequence>
<organism evidence="1">
    <name type="scientific">uncultured Caudovirales phage</name>
    <dbReference type="NCBI Taxonomy" id="2100421"/>
    <lineage>
        <taxon>Viruses</taxon>
        <taxon>Duplodnaviria</taxon>
        <taxon>Heunggongvirae</taxon>
        <taxon>Uroviricota</taxon>
        <taxon>Caudoviricetes</taxon>
        <taxon>Peduoviridae</taxon>
        <taxon>Maltschvirus</taxon>
        <taxon>Maltschvirus maltsch</taxon>
    </lineage>
</organism>
<reference evidence="1" key="1">
    <citation type="submission" date="2020-04" db="EMBL/GenBank/DDBJ databases">
        <authorList>
            <person name="Chiriac C."/>
            <person name="Salcher M."/>
            <person name="Ghai R."/>
            <person name="Kavagutti S V."/>
        </authorList>
    </citation>
    <scope>NUCLEOTIDE SEQUENCE</scope>
</reference>
<dbReference type="EMBL" id="LR796295">
    <property type="protein sequence ID" value="CAB4134857.1"/>
    <property type="molecule type" value="Genomic_DNA"/>
</dbReference>
<gene>
    <name evidence="1" type="ORF">UFOVP281_14</name>
</gene>
<name>A0A6J5LPD9_9CAUD</name>
<accession>A0A6J5LPD9</accession>
<protein>
    <submittedName>
        <fullName evidence="1">Uncharacterized protein</fullName>
    </submittedName>
</protein>
<proteinExistence type="predicted"/>